<name>A0A430RA81_THESC</name>
<sequence>MPDALRSLIRNFGRVVNKALVVGWYVLLPVSFFKLAHGVFVHWKGGTFSGDDVFVAIMLSIMVFLAYRYVGVPFGGSLLAIAYIAYSLA</sequence>
<protein>
    <submittedName>
        <fullName evidence="2">Uncharacterized protein</fullName>
    </submittedName>
</protein>
<feature type="transmembrane region" description="Helical" evidence="1">
    <location>
        <begin position="21"/>
        <end position="41"/>
    </location>
</feature>
<reference evidence="2 3" key="1">
    <citation type="journal article" date="2019" name="Extremophiles">
        <title>Biogeography of thermophiles and predominance of Thermus scotoductus in domestic water heaters.</title>
        <authorList>
            <person name="Wilpiszeski R.L."/>
            <person name="Zhang Z."/>
            <person name="House C.H."/>
        </authorList>
    </citation>
    <scope>NUCLEOTIDE SEQUENCE [LARGE SCALE GENOMIC DNA]</scope>
    <source>
        <strain evidence="2 3">38_S38</strain>
    </source>
</reference>
<proteinExistence type="predicted"/>
<evidence type="ECO:0000256" key="1">
    <source>
        <dbReference type="SAM" id="Phobius"/>
    </source>
</evidence>
<keyword evidence="1" id="KW-1133">Transmembrane helix</keyword>
<feature type="transmembrane region" description="Helical" evidence="1">
    <location>
        <begin position="53"/>
        <end position="86"/>
    </location>
</feature>
<evidence type="ECO:0000313" key="2">
    <source>
        <dbReference type="EMBL" id="RTH04286.1"/>
    </source>
</evidence>
<evidence type="ECO:0000313" key="3">
    <source>
        <dbReference type="Proteomes" id="UP000288082"/>
    </source>
</evidence>
<accession>A0A430RA81</accession>
<dbReference type="EMBL" id="PELM01000066">
    <property type="protein sequence ID" value="RTH04286.1"/>
    <property type="molecule type" value="Genomic_DNA"/>
</dbReference>
<keyword evidence="1" id="KW-0812">Transmembrane</keyword>
<dbReference type="Proteomes" id="UP000288082">
    <property type="component" value="Unassembled WGS sequence"/>
</dbReference>
<gene>
    <name evidence="2" type="ORF">CSW50_03000</name>
</gene>
<keyword evidence="1" id="KW-0472">Membrane</keyword>
<comment type="caution">
    <text evidence="2">The sequence shown here is derived from an EMBL/GenBank/DDBJ whole genome shotgun (WGS) entry which is preliminary data.</text>
</comment>
<organism evidence="2 3">
    <name type="scientific">Thermus scotoductus</name>
    <dbReference type="NCBI Taxonomy" id="37636"/>
    <lineage>
        <taxon>Bacteria</taxon>
        <taxon>Thermotogati</taxon>
        <taxon>Deinococcota</taxon>
        <taxon>Deinococci</taxon>
        <taxon>Thermales</taxon>
        <taxon>Thermaceae</taxon>
        <taxon>Thermus</taxon>
    </lineage>
</organism>
<dbReference type="RefSeq" id="WP_126187151.1">
    <property type="nucleotide sequence ID" value="NZ_PELM01000066.1"/>
</dbReference>
<dbReference type="AlphaFoldDB" id="A0A430RA81"/>